<dbReference type="InterPro" id="IPR027417">
    <property type="entry name" value="P-loop_NTPase"/>
</dbReference>
<proteinExistence type="predicted"/>
<protein>
    <submittedName>
        <fullName evidence="6">Sugar ABC transporter ATP-binding protein</fullName>
    </submittedName>
</protein>
<dbReference type="PANTHER" id="PTHR43790:SF9">
    <property type="entry name" value="GALACTOFURANOSE TRANSPORTER ATP-BINDING PROTEIN YTFR"/>
    <property type="match status" value="1"/>
</dbReference>
<dbReference type="Proteomes" id="UP000276770">
    <property type="component" value="Unassembled WGS sequence"/>
</dbReference>
<evidence type="ECO:0000259" key="5">
    <source>
        <dbReference type="PROSITE" id="PS50893"/>
    </source>
</evidence>
<evidence type="ECO:0000256" key="1">
    <source>
        <dbReference type="ARBA" id="ARBA00022448"/>
    </source>
</evidence>
<gene>
    <name evidence="6" type="ORF">D9X91_17450</name>
</gene>
<sequence length="509" mass="56433">MLLKMKNIHKSFSGVKALAGAHFEVREGEVHALLGANGAGKSTLMKILAGVYQIDSGTIEIRGREAAAASPRDALEAGVHCVYQEVDTAIVPELTVLDNLMLNQIVAQRKWFLSKKGMKRAALGAWEQLNGTHIPLDEKAEHLSLADKQLLLIARAVIQNAKIVILDEPTAPLSMEETERLVKVIEILKKNGVGCIFISHRLPEVFAISDRLTVMRDGKTISTHKTDEVEVDQVIQEMLGKELQEKERRFKRKISEQLLSVKEISDGENVKNVSFSIGKGEVVGIAGLVGAGKTELAKLLFGAAPLKSGEIILHERKVHFRSPADAIRSKIVLVPEERRKEGLFLEESLIKNITFPNLKRFSSSLFFSKEKERFFTEKVISDLNIKANSTKTEVKFLSGGNQQKVVIGKWFSHDADLMVFDEPTKGVDVGAKQEIFQIIEEFASQGKSVIYCSCEMAELLKVADRILVMFDGEIVKELANEDATQEKLLLYASGGKEEQHEGKVHSLSI</sequence>
<evidence type="ECO:0000313" key="6">
    <source>
        <dbReference type="EMBL" id="RLQ93486.1"/>
    </source>
</evidence>
<evidence type="ECO:0000313" key="7">
    <source>
        <dbReference type="Proteomes" id="UP000276770"/>
    </source>
</evidence>
<dbReference type="GO" id="GO:0016887">
    <property type="term" value="F:ATP hydrolysis activity"/>
    <property type="evidence" value="ECO:0007669"/>
    <property type="project" value="InterPro"/>
</dbReference>
<keyword evidence="7" id="KW-1185">Reference proteome</keyword>
<feature type="domain" description="ABC transporter" evidence="5">
    <location>
        <begin position="254"/>
        <end position="496"/>
    </location>
</feature>
<dbReference type="InterPro" id="IPR003593">
    <property type="entry name" value="AAA+_ATPase"/>
</dbReference>
<name>A0A3L7JS28_9BACI</name>
<dbReference type="SMART" id="SM00382">
    <property type="entry name" value="AAA"/>
    <property type="match status" value="2"/>
</dbReference>
<dbReference type="InterPro" id="IPR003439">
    <property type="entry name" value="ABC_transporter-like_ATP-bd"/>
</dbReference>
<reference evidence="6 7" key="1">
    <citation type="submission" date="2018-10" db="EMBL/GenBank/DDBJ databases">
        <title>Falsibacillus sp. genome draft.</title>
        <authorList>
            <person name="Shi S."/>
        </authorList>
    </citation>
    <scope>NUCLEOTIDE SEQUENCE [LARGE SCALE GENOMIC DNA]</scope>
    <source>
        <strain evidence="6 7">GY 10110</strain>
    </source>
</reference>
<evidence type="ECO:0000256" key="4">
    <source>
        <dbReference type="ARBA" id="ARBA00022840"/>
    </source>
</evidence>
<dbReference type="CDD" id="cd03215">
    <property type="entry name" value="ABC_Carb_Monos_II"/>
    <property type="match status" value="1"/>
</dbReference>
<dbReference type="CDD" id="cd03216">
    <property type="entry name" value="ABC_Carb_Monos_I"/>
    <property type="match status" value="1"/>
</dbReference>
<comment type="caution">
    <text evidence="6">The sequence shown here is derived from an EMBL/GenBank/DDBJ whole genome shotgun (WGS) entry which is preliminary data.</text>
</comment>
<dbReference type="PANTHER" id="PTHR43790">
    <property type="entry name" value="CARBOHYDRATE TRANSPORT ATP-BINDING PROTEIN MG119-RELATED"/>
    <property type="match status" value="1"/>
</dbReference>
<dbReference type="InterPro" id="IPR017871">
    <property type="entry name" value="ABC_transporter-like_CS"/>
</dbReference>
<organism evidence="6 7">
    <name type="scientific">Falsibacillus albus</name>
    <dbReference type="NCBI Taxonomy" id="2478915"/>
    <lineage>
        <taxon>Bacteria</taxon>
        <taxon>Bacillati</taxon>
        <taxon>Bacillota</taxon>
        <taxon>Bacilli</taxon>
        <taxon>Bacillales</taxon>
        <taxon>Bacillaceae</taxon>
        <taxon>Falsibacillus</taxon>
    </lineage>
</organism>
<feature type="domain" description="ABC transporter" evidence="5">
    <location>
        <begin position="3"/>
        <end position="242"/>
    </location>
</feature>
<dbReference type="GO" id="GO:0005524">
    <property type="term" value="F:ATP binding"/>
    <property type="evidence" value="ECO:0007669"/>
    <property type="project" value="UniProtKB-KW"/>
</dbReference>
<dbReference type="PROSITE" id="PS50893">
    <property type="entry name" value="ABC_TRANSPORTER_2"/>
    <property type="match status" value="2"/>
</dbReference>
<dbReference type="Gene3D" id="3.40.50.300">
    <property type="entry name" value="P-loop containing nucleotide triphosphate hydrolases"/>
    <property type="match status" value="2"/>
</dbReference>
<dbReference type="RefSeq" id="WP_121681937.1">
    <property type="nucleotide sequence ID" value="NZ_RCVZ01000014.1"/>
</dbReference>
<dbReference type="PROSITE" id="PS00211">
    <property type="entry name" value="ABC_TRANSPORTER_1"/>
    <property type="match status" value="1"/>
</dbReference>
<keyword evidence="1" id="KW-0813">Transport</keyword>
<keyword evidence="4 6" id="KW-0067">ATP-binding</keyword>
<keyword evidence="2" id="KW-0677">Repeat</keyword>
<dbReference type="Pfam" id="PF00005">
    <property type="entry name" value="ABC_tran"/>
    <property type="match status" value="2"/>
</dbReference>
<accession>A0A3L7JS28</accession>
<dbReference type="SUPFAM" id="SSF52540">
    <property type="entry name" value="P-loop containing nucleoside triphosphate hydrolases"/>
    <property type="match status" value="2"/>
</dbReference>
<dbReference type="InterPro" id="IPR050107">
    <property type="entry name" value="ABC_carbohydrate_import_ATPase"/>
</dbReference>
<evidence type="ECO:0000256" key="3">
    <source>
        <dbReference type="ARBA" id="ARBA00022741"/>
    </source>
</evidence>
<dbReference type="AlphaFoldDB" id="A0A3L7JS28"/>
<keyword evidence="3" id="KW-0547">Nucleotide-binding</keyword>
<evidence type="ECO:0000256" key="2">
    <source>
        <dbReference type="ARBA" id="ARBA00022737"/>
    </source>
</evidence>
<dbReference type="EMBL" id="RCVZ01000014">
    <property type="protein sequence ID" value="RLQ93486.1"/>
    <property type="molecule type" value="Genomic_DNA"/>
</dbReference>
<dbReference type="OrthoDB" id="9771863at2"/>